<evidence type="ECO:0000256" key="3">
    <source>
        <dbReference type="ARBA" id="ARBA00023237"/>
    </source>
</evidence>
<dbReference type="PANTHER" id="PTHR30329">
    <property type="entry name" value="STATOR ELEMENT OF FLAGELLAR MOTOR COMPLEX"/>
    <property type="match status" value="1"/>
</dbReference>
<dbReference type="PROSITE" id="PS51257">
    <property type="entry name" value="PROKAR_LIPOPROTEIN"/>
    <property type="match status" value="1"/>
</dbReference>
<dbReference type="InterPro" id="IPR050330">
    <property type="entry name" value="Bact_OuterMem_StrucFunc"/>
</dbReference>
<dbReference type="PRINTS" id="PR01021">
    <property type="entry name" value="OMPADOMAIN"/>
</dbReference>
<dbReference type="SUPFAM" id="SSF103088">
    <property type="entry name" value="OmpA-like"/>
    <property type="match status" value="1"/>
</dbReference>
<dbReference type="PANTHER" id="PTHR30329:SF21">
    <property type="entry name" value="LIPOPROTEIN YIAD-RELATED"/>
    <property type="match status" value="1"/>
</dbReference>
<comment type="subcellular location">
    <subcellularLocation>
        <location evidence="1">Cell outer membrane</location>
    </subcellularLocation>
</comment>
<accession>A0A0W8FPV4</accession>
<dbReference type="EMBL" id="LNQE01000946">
    <property type="protein sequence ID" value="KUG22654.1"/>
    <property type="molecule type" value="Genomic_DNA"/>
</dbReference>
<dbReference type="InterPro" id="IPR006665">
    <property type="entry name" value="OmpA-like"/>
</dbReference>
<evidence type="ECO:0000256" key="1">
    <source>
        <dbReference type="ARBA" id="ARBA00004442"/>
    </source>
</evidence>
<dbReference type="AlphaFoldDB" id="A0A0W8FPV4"/>
<reference evidence="6" key="1">
    <citation type="journal article" date="2015" name="Proc. Natl. Acad. Sci. U.S.A.">
        <title>Networks of energetic and metabolic interactions define dynamics in microbial communities.</title>
        <authorList>
            <person name="Embree M."/>
            <person name="Liu J.K."/>
            <person name="Al-Bassam M.M."/>
            <person name="Zengler K."/>
        </authorList>
    </citation>
    <scope>NUCLEOTIDE SEQUENCE</scope>
</reference>
<keyword evidence="3" id="KW-0998">Cell outer membrane</keyword>
<keyword evidence="4" id="KW-1133">Transmembrane helix</keyword>
<organism evidence="6">
    <name type="scientific">hydrocarbon metagenome</name>
    <dbReference type="NCBI Taxonomy" id="938273"/>
    <lineage>
        <taxon>unclassified sequences</taxon>
        <taxon>metagenomes</taxon>
        <taxon>ecological metagenomes</taxon>
    </lineage>
</organism>
<dbReference type="InterPro" id="IPR036737">
    <property type="entry name" value="OmpA-like_sf"/>
</dbReference>
<keyword evidence="4" id="KW-0812">Transmembrane</keyword>
<sequence length="187" mass="20871">MKVITAKRVLMFIIAVFSMSLMFGCAHMLTDDGCAWKSSVAKKEKVVILAAEPRVEEKVRVAAAEPKVIVLAFEDIHFDFDKSTLKPEARTILKRNIQVLKDNPRSHVRIAGYTSASGTEAYNQKLSERRAKAVEDYLIEEGLISSNRLTTIGYGKSDPATYEAAPKELYSKAAKSNMRVLFEIVVQ</sequence>
<gene>
    <name evidence="6" type="ORF">ASZ90_007549</name>
</gene>
<comment type="caution">
    <text evidence="6">The sequence shown here is derived from an EMBL/GenBank/DDBJ whole genome shotgun (WGS) entry which is preliminary data.</text>
</comment>
<dbReference type="GO" id="GO:0009279">
    <property type="term" value="C:cell outer membrane"/>
    <property type="evidence" value="ECO:0007669"/>
    <property type="project" value="UniProtKB-SubCell"/>
</dbReference>
<evidence type="ECO:0000313" key="6">
    <source>
        <dbReference type="EMBL" id="KUG22654.1"/>
    </source>
</evidence>
<dbReference type="Gene3D" id="3.30.1330.60">
    <property type="entry name" value="OmpA-like domain"/>
    <property type="match status" value="1"/>
</dbReference>
<feature type="domain" description="OmpA-like" evidence="5">
    <location>
        <begin position="65"/>
        <end position="187"/>
    </location>
</feature>
<keyword evidence="2 4" id="KW-0472">Membrane</keyword>
<name>A0A0W8FPV4_9ZZZZ</name>
<evidence type="ECO:0000256" key="4">
    <source>
        <dbReference type="SAM" id="Phobius"/>
    </source>
</evidence>
<dbReference type="PROSITE" id="PS51123">
    <property type="entry name" value="OMPA_2"/>
    <property type="match status" value="1"/>
</dbReference>
<dbReference type="InterPro" id="IPR006664">
    <property type="entry name" value="OMP_bac"/>
</dbReference>
<dbReference type="Pfam" id="PF00691">
    <property type="entry name" value="OmpA"/>
    <property type="match status" value="1"/>
</dbReference>
<evidence type="ECO:0000256" key="2">
    <source>
        <dbReference type="ARBA" id="ARBA00023136"/>
    </source>
</evidence>
<dbReference type="CDD" id="cd07185">
    <property type="entry name" value="OmpA_C-like"/>
    <property type="match status" value="1"/>
</dbReference>
<feature type="transmembrane region" description="Helical" evidence="4">
    <location>
        <begin position="9"/>
        <end position="29"/>
    </location>
</feature>
<proteinExistence type="predicted"/>
<evidence type="ECO:0000259" key="5">
    <source>
        <dbReference type="PROSITE" id="PS51123"/>
    </source>
</evidence>
<protein>
    <submittedName>
        <fullName evidence="6">Outer membrane protein a</fullName>
    </submittedName>
</protein>